<dbReference type="InterPro" id="IPR036388">
    <property type="entry name" value="WH-like_DNA-bd_sf"/>
</dbReference>
<evidence type="ECO:0000256" key="3">
    <source>
        <dbReference type="ARBA" id="ARBA00023125"/>
    </source>
</evidence>
<dbReference type="GO" id="GO:0006352">
    <property type="term" value="P:DNA-templated transcription initiation"/>
    <property type="evidence" value="ECO:0007669"/>
    <property type="project" value="InterPro"/>
</dbReference>
<dbReference type="InterPro" id="IPR007630">
    <property type="entry name" value="RNA_pol_sigma70_r4"/>
</dbReference>
<name>A0A926ESI2_9FIRM</name>
<keyword evidence="7" id="KW-1185">Reference proteome</keyword>
<keyword evidence="4" id="KW-0804">Transcription</keyword>
<dbReference type="GO" id="GO:0003677">
    <property type="term" value="F:DNA binding"/>
    <property type="evidence" value="ECO:0007669"/>
    <property type="project" value="UniProtKB-KW"/>
</dbReference>
<dbReference type="NCBIfam" id="TIGR02937">
    <property type="entry name" value="sigma70-ECF"/>
    <property type="match status" value="1"/>
</dbReference>
<keyword evidence="1" id="KW-0805">Transcription regulation</keyword>
<evidence type="ECO:0000313" key="7">
    <source>
        <dbReference type="Proteomes" id="UP000623678"/>
    </source>
</evidence>
<proteinExistence type="predicted"/>
<dbReference type="InterPro" id="IPR014284">
    <property type="entry name" value="RNA_pol_sigma-70_dom"/>
</dbReference>
<dbReference type="PANTHER" id="PTHR30385">
    <property type="entry name" value="SIGMA FACTOR F FLAGELLAR"/>
    <property type="match status" value="1"/>
</dbReference>
<evidence type="ECO:0000259" key="5">
    <source>
        <dbReference type="Pfam" id="PF04545"/>
    </source>
</evidence>
<dbReference type="Gene3D" id="1.10.10.10">
    <property type="entry name" value="Winged helix-like DNA-binding domain superfamily/Winged helix DNA-binding domain"/>
    <property type="match status" value="1"/>
</dbReference>
<dbReference type="SUPFAM" id="SSF88659">
    <property type="entry name" value="Sigma3 and sigma4 domains of RNA polymerase sigma factors"/>
    <property type="match status" value="1"/>
</dbReference>
<dbReference type="CDD" id="cd06171">
    <property type="entry name" value="Sigma70_r4"/>
    <property type="match status" value="1"/>
</dbReference>
<dbReference type="AlphaFoldDB" id="A0A926ESI2"/>
<keyword evidence="3" id="KW-0238">DNA-binding</keyword>
<evidence type="ECO:0000256" key="2">
    <source>
        <dbReference type="ARBA" id="ARBA00023082"/>
    </source>
</evidence>
<dbReference type="EMBL" id="JACRTD010000006">
    <property type="protein sequence ID" value="MBC8585817.1"/>
    <property type="molecule type" value="Genomic_DNA"/>
</dbReference>
<gene>
    <name evidence="6" type="ORF">H8705_09490</name>
</gene>
<dbReference type="Pfam" id="PF04545">
    <property type="entry name" value="Sigma70_r4"/>
    <property type="match status" value="1"/>
</dbReference>
<accession>A0A926ESI2</accession>
<evidence type="ECO:0000256" key="4">
    <source>
        <dbReference type="ARBA" id="ARBA00023163"/>
    </source>
</evidence>
<sequence>MDADKKRVWVSGQYIEVTGAVYDAYMKGDRKIRYFENDLKTERVLMDTDGHIKQIIPSREDSLDRLMDDNAEQFTDHHEIVEDMVLRKISAEKLYQALAELSEKERELIVALFFEEKTERELAAVLGISQPAVHKQKNKILKKLKTFLEK</sequence>
<dbReference type="InterPro" id="IPR013324">
    <property type="entry name" value="RNA_pol_sigma_r3/r4-like"/>
</dbReference>
<protein>
    <submittedName>
        <fullName evidence="6">Sigma-70 family RNA polymerase sigma factor</fullName>
    </submittedName>
</protein>
<dbReference type="Proteomes" id="UP000623678">
    <property type="component" value="Unassembled WGS sequence"/>
</dbReference>
<dbReference type="GO" id="GO:0016987">
    <property type="term" value="F:sigma factor activity"/>
    <property type="evidence" value="ECO:0007669"/>
    <property type="project" value="UniProtKB-KW"/>
</dbReference>
<organism evidence="6 7">
    <name type="scientific">Youxingia wuxianensis</name>
    <dbReference type="NCBI Taxonomy" id="2763678"/>
    <lineage>
        <taxon>Bacteria</taxon>
        <taxon>Bacillati</taxon>
        <taxon>Bacillota</taxon>
        <taxon>Clostridia</taxon>
        <taxon>Eubacteriales</taxon>
        <taxon>Oscillospiraceae</taxon>
        <taxon>Youxingia</taxon>
    </lineage>
</organism>
<evidence type="ECO:0000313" key="6">
    <source>
        <dbReference type="EMBL" id="MBC8585817.1"/>
    </source>
</evidence>
<evidence type="ECO:0000256" key="1">
    <source>
        <dbReference type="ARBA" id="ARBA00023015"/>
    </source>
</evidence>
<comment type="caution">
    <text evidence="6">The sequence shown here is derived from an EMBL/GenBank/DDBJ whole genome shotgun (WGS) entry which is preliminary data.</text>
</comment>
<dbReference type="RefSeq" id="WP_262395531.1">
    <property type="nucleotide sequence ID" value="NZ_JACRTD010000006.1"/>
</dbReference>
<feature type="domain" description="RNA polymerase sigma-70 region 4" evidence="5">
    <location>
        <begin position="97"/>
        <end position="145"/>
    </location>
</feature>
<reference evidence="6" key="1">
    <citation type="submission" date="2020-08" db="EMBL/GenBank/DDBJ databases">
        <title>Genome public.</title>
        <authorList>
            <person name="Liu C."/>
            <person name="Sun Q."/>
        </authorList>
    </citation>
    <scope>NUCLEOTIDE SEQUENCE</scope>
    <source>
        <strain evidence="6">NSJ-64</strain>
    </source>
</reference>
<keyword evidence="2" id="KW-0731">Sigma factor</keyword>